<gene>
    <name evidence="1" type="ORF">CHH57_02255</name>
</gene>
<protein>
    <submittedName>
        <fullName evidence="1">Uncharacterized protein</fullName>
    </submittedName>
</protein>
<dbReference type="EMBL" id="NPBQ01000016">
    <property type="protein sequence ID" value="PAD84874.1"/>
    <property type="molecule type" value="Genomic_DNA"/>
</dbReference>
<evidence type="ECO:0000313" key="1">
    <source>
        <dbReference type="EMBL" id="PAD84874.1"/>
    </source>
</evidence>
<organism evidence="1 2">
    <name type="scientific">Niallia circulans</name>
    <name type="common">Bacillus circulans</name>
    <dbReference type="NCBI Taxonomy" id="1397"/>
    <lineage>
        <taxon>Bacteria</taxon>
        <taxon>Bacillati</taxon>
        <taxon>Bacillota</taxon>
        <taxon>Bacilli</taxon>
        <taxon>Bacillales</taxon>
        <taxon>Bacillaceae</taxon>
        <taxon>Niallia</taxon>
    </lineage>
</organism>
<name>A0AA91TVY7_NIACI</name>
<proteinExistence type="predicted"/>
<evidence type="ECO:0000313" key="2">
    <source>
        <dbReference type="Proteomes" id="UP000216961"/>
    </source>
</evidence>
<accession>A0AA91TVY7</accession>
<reference evidence="1 2" key="1">
    <citation type="submission" date="2017-07" db="EMBL/GenBank/DDBJ databases">
        <title>Isolation and whole genome analysis of endospore-forming bacteria from heroin.</title>
        <authorList>
            <person name="Kalinowski J."/>
            <person name="Ahrens B."/>
            <person name="Al-Dilaimi A."/>
            <person name="Winkler A."/>
            <person name="Wibberg D."/>
            <person name="Schleenbecker U."/>
            <person name="Ruckert C."/>
            <person name="Wolfel R."/>
            <person name="Grass G."/>
        </authorList>
    </citation>
    <scope>NUCLEOTIDE SEQUENCE [LARGE SCALE GENOMIC DNA]</scope>
    <source>
        <strain evidence="1 2">7521-2</strain>
    </source>
</reference>
<sequence length="78" mass="9070">MNRDVAITYLKEINKGKEASDVITRLYYNNDGDYVQDLSYFTSKDYMSESLLSAIQNGQTLTYAQERELDQFIIESQI</sequence>
<dbReference type="RefSeq" id="WP_095328703.1">
    <property type="nucleotide sequence ID" value="NZ_NPBQ01000016.1"/>
</dbReference>
<comment type="caution">
    <text evidence="1">The sequence shown here is derived from an EMBL/GenBank/DDBJ whole genome shotgun (WGS) entry which is preliminary data.</text>
</comment>
<dbReference type="Proteomes" id="UP000216961">
    <property type="component" value="Unassembled WGS sequence"/>
</dbReference>
<dbReference type="AlphaFoldDB" id="A0AA91TVY7"/>